<evidence type="ECO:0000256" key="3">
    <source>
        <dbReference type="ARBA" id="ARBA00022679"/>
    </source>
</evidence>
<dbReference type="InterPro" id="IPR027417">
    <property type="entry name" value="P-loop_NTPase"/>
</dbReference>
<dbReference type="Proteomes" id="UP001145094">
    <property type="component" value="Unassembled WGS sequence"/>
</dbReference>
<comment type="catalytic activity">
    <reaction evidence="8">
        <text>L-tyrosyl-[protein] + ATP = O-phospho-L-tyrosyl-[protein] + ADP + H(+)</text>
        <dbReference type="Rhea" id="RHEA:10596"/>
        <dbReference type="Rhea" id="RHEA-COMP:10136"/>
        <dbReference type="Rhea" id="RHEA-COMP:20101"/>
        <dbReference type="ChEBI" id="CHEBI:15378"/>
        <dbReference type="ChEBI" id="CHEBI:30616"/>
        <dbReference type="ChEBI" id="CHEBI:46858"/>
        <dbReference type="ChEBI" id="CHEBI:61978"/>
        <dbReference type="ChEBI" id="CHEBI:456216"/>
        <dbReference type="EC" id="2.7.10.2"/>
    </reaction>
</comment>
<keyword evidence="7" id="KW-0829">Tyrosine-protein kinase</keyword>
<dbReference type="InterPro" id="IPR050445">
    <property type="entry name" value="Bact_polysacc_biosynth/exp"/>
</dbReference>
<evidence type="ECO:0000256" key="1">
    <source>
        <dbReference type="ARBA" id="ARBA00007316"/>
    </source>
</evidence>
<reference evidence="10" key="1">
    <citation type="submission" date="2022-11" db="EMBL/GenBank/DDBJ databases">
        <title>Draft genome sequence of Sellimonas catena strain 18CBH55.</title>
        <authorList>
            <person name="Hisatomi A."/>
            <person name="Ohkuma M."/>
            <person name="Sakamoto M."/>
        </authorList>
    </citation>
    <scope>NUCLEOTIDE SEQUENCE</scope>
    <source>
        <strain evidence="10">18CBH55</strain>
    </source>
</reference>
<organism evidence="10 11">
    <name type="scientific">Sellimonas catena</name>
    <dbReference type="NCBI Taxonomy" id="2994035"/>
    <lineage>
        <taxon>Bacteria</taxon>
        <taxon>Bacillati</taxon>
        <taxon>Bacillota</taxon>
        <taxon>Clostridia</taxon>
        <taxon>Lachnospirales</taxon>
        <taxon>Lachnospiraceae</taxon>
        <taxon>Sellimonas</taxon>
    </lineage>
</organism>
<gene>
    <name evidence="10" type="primary">cpsD_1</name>
    <name evidence="10" type="ORF">Selli2_09190</name>
</gene>
<dbReference type="GO" id="GO:0004715">
    <property type="term" value="F:non-membrane spanning protein tyrosine kinase activity"/>
    <property type="evidence" value="ECO:0007669"/>
    <property type="project" value="UniProtKB-EC"/>
</dbReference>
<dbReference type="EC" id="2.7.10.2" evidence="2"/>
<dbReference type="SUPFAM" id="SSF52540">
    <property type="entry name" value="P-loop containing nucleoside triphosphate hydrolases"/>
    <property type="match status" value="1"/>
</dbReference>
<accession>A0A9W6CDT3</accession>
<reference evidence="10" key="3">
    <citation type="journal article" date="2023" name="Int. J. Syst. Evol. Microbiol.">
        <title>Sellimonas catena sp. nov., isolated from human faeces.</title>
        <authorList>
            <person name="Hisatomi A."/>
            <person name="Ohkuma M."/>
            <person name="Sakamoto M."/>
        </authorList>
    </citation>
    <scope>NUCLEOTIDE SEQUENCE</scope>
    <source>
        <strain evidence="10">18CBH55</strain>
    </source>
</reference>
<keyword evidence="5 10" id="KW-0418">Kinase</keyword>
<dbReference type="EMBL" id="BSCH01000004">
    <property type="protein sequence ID" value="GLG89492.1"/>
    <property type="molecule type" value="Genomic_DNA"/>
</dbReference>
<keyword evidence="3" id="KW-0808">Transferase</keyword>
<reference evidence="10" key="2">
    <citation type="submission" date="2022-11" db="EMBL/GenBank/DDBJ databases">
        <title>Draft genome sequence of Sellimonas catena strain 18CBH55.</title>
        <authorList>
            <person name="Atsushi H."/>
            <person name="Moriya O."/>
            <person name="Mitsuo S."/>
        </authorList>
    </citation>
    <scope>NUCLEOTIDE SEQUENCE</scope>
    <source>
        <strain evidence="10">18CBH55</strain>
    </source>
</reference>
<dbReference type="InterPro" id="IPR005702">
    <property type="entry name" value="Wzc-like_C"/>
</dbReference>
<dbReference type="InterPro" id="IPR025669">
    <property type="entry name" value="AAA_dom"/>
</dbReference>
<proteinExistence type="inferred from homology"/>
<protein>
    <recommendedName>
        <fullName evidence="2">non-specific protein-tyrosine kinase</fullName>
        <ecNumber evidence="2">2.7.10.2</ecNumber>
    </recommendedName>
</protein>
<comment type="similarity">
    <text evidence="1">Belongs to the CpsD/CapB family.</text>
</comment>
<dbReference type="GO" id="GO:0005524">
    <property type="term" value="F:ATP binding"/>
    <property type="evidence" value="ECO:0007669"/>
    <property type="project" value="UniProtKB-KW"/>
</dbReference>
<dbReference type="NCBIfam" id="TIGR01007">
    <property type="entry name" value="eps_fam"/>
    <property type="match status" value="1"/>
</dbReference>
<name>A0A9W6CDT3_9FIRM</name>
<evidence type="ECO:0000256" key="2">
    <source>
        <dbReference type="ARBA" id="ARBA00011903"/>
    </source>
</evidence>
<evidence type="ECO:0000256" key="5">
    <source>
        <dbReference type="ARBA" id="ARBA00022777"/>
    </source>
</evidence>
<evidence type="ECO:0000313" key="11">
    <source>
        <dbReference type="Proteomes" id="UP001145094"/>
    </source>
</evidence>
<keyword evidence="4" id="KW-0547">Nucleotide-binding</keyword>
<dbReference type="PANTHER" id="PTHR32309:SF13">
    <property type="entry name" value="FERRIC ENTEROBACTIN TRANSPORT PROTEIN FEPE"/>
    <property type="match status" value="1"/>
</dbReference>
<evidence type="ECO:0000256" key="6">
    <source>
        <dbReference type="ARBA" id="ARBA00022840"/>
    </source>
</evidence>
<comment type="caution">
    <text evidence="10">The sequence shown here is derived from an EMBL/GenBank/DDBJ whole genome shotgun (WGS) entry which is preliminary data.</text>
</comment>
<evidence type="ECO:0000256" key="4">
    <source>
        <dbReference type="ARBA" id="ARBA00022741"/>
    </source>
</evidence>
<dbReference type="RefSeq" id="WP_281844612.1">
    <property type="nucleotide sequence ID" value="NZ_BSCH01000004.1"/>
</dbReference>
<evidence type="ECO:0000259" key="9">
    <source>
        <dbReference type="Pfam" id="PF13614"/>
    </source>
</evidence>
<dbReference type="PANTHER" id="PTHR32309">
    <property type="entry name" value="TYROSINE-PROTEIN KINASE"/>
    <property type="match status" value="1"/>
</dbReference>
<dbReference type="Gene3D" id="3.40.50.300">
    <property type="entry name" value="P-loop containing nucleotide triphosphate hydrolases"/>
    <property type="match status" value="1"/>
</dbReference>
<dbReference type="CDD" id="cd05387">
    <property type="entry name" value="BY-kinase"/>
    <property type="match status" value="1"/>
</dbReference>
<feature type="domain" description="AAA" evidence="9">
    <location>
        <begin position="35"/>
        <end position="160"/>
    </location>
</feature>
<dbReference type="GO" id="GO:0005886">
    <property type="term" value="C:plasma membrane"/>
    <property type="evidence" value="ECO:0007669"/>
    <property type="project" value="TreeGrafter"/>
</dbReference>
<evidence type="ECO:0000313" key="10">
    <source>
        <dbReference type="EMBL" id="GLG89492.1"/>
    </source>
</evidence>
<keyword evidence="6" id="KW-0067">ATP-binding</keyword>
<evidence type="ECO:0000256" key="7">
    <source>
        <dbReference type="ARBA" id="ARBA00023137"/>
    </source>
</evidence>
<evidence type="ECO:0000256" key="8">
    <source>
        <dbReference type="ARBA" id="ARBA00051245"/>
    </source>
</evidence>
<dbReference type="Pfam" id="PF13614">
    <property type="entry name" value="AAA_31"/>
    <property type="match status" value="1"/>
</dbReference>
<sequence length="229" mass="25372">MKRINVMKQEQSYNLREEIKTLRTNIQFCGSDKNVILITSCLPGEGKTTTAFEIAKSFAELKKNVLLIDADFRKSMIISRLGIEGEVEHGLSHFLSGQSTLSDVILSTNIPKLHVMVAGPTVPNPTELLASDRFSSMLKSCKEVYDYIFIDSAPLGAVIDGAIIAKECDGSIMVMESGSVKYKLAQEVKGKLQNAGCPLLGVVFNKADIKRQKGYYGKSYQKRYEKYGE</sequence>
<dbReference type="AlphaFoldDB" id="A0A9W6CDT3"/>